<organism evidence="3 4">
    <name type="scientific">Romanomermis culicivorax</name>
    <name type="common">Nematode worm</name>
    <dbReference type="NCBI Taxonomy" id="13658"/>
    <lineage>
        <taxon>Eukaryota</taxon>
        <taxon>Metazoa</taxon>
        <taxon>Ecdysozoa</taxon>
        <taxon>Nematoda</taxon>
        <taxon>Enoplea</taxon>
        <taxon>Dorylaimia</taxon>
        <taxon>Mermithida</taxon>
        <taxon>Mermithoidea</taxon>
        <taxon>Mermithidae</taxon>
        <taxon>Romanomermis</taxon>
    </lineage>
</organism>
<keyword evidence="3" id="KW-1185">Reference proteome</keyword>
<evidence type="ECO:0000256" key="1">
    <source>
        <dbReference type="SAM" id="SignalP"/>
    </source>
</evidence>
<feature type="domain" description="THAP4-like heme-binding" evidence="2">
    <location>
        <begin position="48"/>
        <end position="99"/>
    </location>
</feature>
<evidence type="ECO:0000313" key="4">
    <source>
        <dbReference type="WBParaSite" id="nRc.2.0.1.t09164-RA"/>
    </source>
</evidence>
<feature type="chain" id="PRO_5037134609" evidence="1">
    <location>
        <begin position="20"/>
        <end position="99"/>
    </location>
</feature>
<dbReference type="AlphaFoldDB" id="A0A915I737"/>
<name>A0A915I737_ROMCU</name>
<dbReference type="PANTHER" id="PTHR15854:SF2">
    <property type="entry name" value="MARVEL DOMAIN-CONTAINING PROTEIN-RELATED"/>
    <property type="match status" value="1"/>
</dbReference>
<dbReference type="WBParaSite" id="nRc.2.0.1.t09164-RA">
    <property type="protein sequence ID" value="nRc.2.0.1.t09164-RA"/>
    <property type="gene ID" value="nRc.2.0.1.g09164"/>
</dbReference>
<feature type="signal peptide" evidence="1">
    <location>
        <begin position="1"/>
        <end position="19"/>
    </location>
</feature>
<dbReference type="InterPro" id="IPR045165">
    <property type="entry name" value="Nitrobindin"/>
</dbReference>
<dbReference type="PANTHER" id="PTHR15854">
    <property type="entry name" value="THAP4 PROTEIN"/>
    <property type="match status" value="1"/>
</dbReference>
<dbReference type="Proteomes" id="UP000887565">
    <property type="component" value="Unplaced"/>
</dbReference>
<dbReference type="SUPFAM" id="SSF50814">
    <property type="entry name" value="Lipocalins"/>
    <property type="match status" value="1"/>
</dbReference>
<protein>
    <submittedName>
        <fullName evidence="4">THAP4-like heme-binding beta-barrel domain-containing protein</fullName>
    </submittedName>
</protein>
<evidence type="ECO:0000259" key="2">
    <source>
        <dbReference type="Pfam" id="PF08768"/>
    </source>
</evidence>
<dbReference type="InterPro" id="IPR014878">
    <property type="entry name" value="THAP4-like_heme-bd"/>
</dbReference>
<dbReference type="Gene3D" id="2.40.128.20">
    <property type="match status" value="1"/>
</dbReference>
<keyword evidence="1" id="KW-0732">Signal</keyword>
<sequence>MDLIIKILVCSVLLDHNFGQDTSTQQSTVSTPPPPLLPAYDVKNLPSELRPLAFLVGKWRSDFDGKIRFPTIPVFTYGEELDISIAEKTFQGPPALNYR</sequence>
<evidence type="ECO:0000313" key="3">
    <source>
        <dbReference type="Proteomes" id="UP000887565"/>
    </source>
</evidence>
<dbReference type="Pfam" id="PF08768">
    <property type="entry name" value="THAP4_heme-bd"/>
    <property type="match status" value="1"/>
</dbReference>
<reference evidence="4" key="1">
    <citation type="submission" date="2022-11" db="UniProtKB">
        <authorList>
            <consortium name="WormBaseParasite"/>
        </authorList>
    </citation>
    <scope>IDENTIFICATION</scope>
</reference>
<accession>A0A915I737</accession>
<proteinExistence type="predicted"/>
<dbReference type="InterPro" id="IPR012674">
    <property type="entry name" value="Calycin"/>
</dbReference>